<dbReference type="NCBIfam" id="TIGR01127">
    <property type="entry name" value="ilvA_1Cterm"/>
    <property type="match status" value="1"/>
</dbReference>
<dbReference type="CDD" id="cd01562">
    <property type="entry name" value="Thr-dehyd"/>
    <property type="match status" value="1"/>
</dbReference>
<dbReference type="InterPro" id="IPR005789">
    <property type="entry name" value="Thr_deHydtase_catblc"/>
</dbReference>
<reference evidence="7 8" key="1">
    <citation type="journal article" date="2015" name="Antonie Van Leeuwenhoek">
        <title>Bosea vaviloviae sp. nov., a new species of slow-growing rhizobia isolated from nodules of the relict species Vavilovia formosa (Stev.) Fed.</title>
        <authorList>
            <person name="Safronova V.I."/>
            <person name="Kuznetsova I.G."/>
            <person name="Sazanova A.L."/>
            <person name="Kimeklis A.K."/>
            <person name="Belimov A.A."/>
            <person name="Andronov E.E."/>
            <person name="Pinaev A.G."/>
            <person name="Chizhevskaya E.P."/>
            <person name="Pukhaev A.R."/>
            <person name="Popov K.P."/>
            <person name="Willems A."/>
            <person name="Tikhonovich I.A."/>
        </authorList>
    </citation>
    <scope>NUCLEOTIDE SEQUENCE [LARGE SCALE GENOMIC DNA]</scope>
    <source>
        <strain evidence="7 8">Vaf18</strain>
    </source>
</reference>
<proteinExistence type="inferred from homology"/>
<evidence type="ECO:0000256" key="4">
    <source>
        <dbReference type="ARBA" id="ARBA00023239"/>
    </source>
</evidence>
<organism evidence="7 8">
    <name type="scientific">Bosea vaviloviae</name>
    <dbReference type="NCBI Taxonomy" id="1526658"/>
    <lineage>
        <taxon>Bacteria</taxon>
        <taxon>Pseudomonadati</taxon>
        <taxon>Pseudomonadota</taxon>
        <taxon>Alphaproteobacteria</taxon>
        <taxon>Hyphomicrobiales</taxon>
        <taxon>Boseaceae</taxon>
        <taxon>Bosea</taxon>
    </lineage>
</organism>
<dbReference type="Proteomes" id="UP000094969">
    <property type="component" value="Chromosome"/>
</dbReference>
<name>A0A1D7U3F8_9HYPH</name>
<evidence type="ECO:0000259" key="6">
    <source>
        <dbReference type="PROSITE" id="PS51671"/>
    </source>
</evidence>
<dbReference type="InterPro" id="IPR044561">
    <property type="entry name" value="ACT_ThrD-II-like"/>
</dbReference>
<dbReference type="GO" id="GO:0009097">
    <property type="term" value="P:isoleucine biosynthetic process"/>
    <property type="evidence" value="ECO:0007669"/>
    <property type="project" value="TreeGrafter"/>
</dbReference>
<dbReference type="Gene3D" id="3.40.50.1100">
    <property type="match status" value="2"/>
</dbReference>
<dbReference type="RefSeq" id="WP_069691105.1">
    <property type="nucleotide sequence ID" value="NZ_CP017147.1"/>
</dbReference>
<dbReference type="PANTHER" id="PTHR48078">
    <property type="entry name" value="THREONINE DEHYDRATASE, MITOCHONDRIAL-RELATED"/>
    <property type="match status" value="1"/>
</dbReference>
<dbReference type="SUPFAM" id="SSF55021">
    <property type="entry name" value="ACT-like"/>
    <property type="match status" value="1"/>
</dbReference>
<keyword evidence="4 7" id="KW-0456">Lyase</keyword>
<dbReference type="OrthoDB" id="9811476at2"/>
<feature type="domain" description="ACT" evidence="6">
    <location>
        <begin position="336"/>
        <end position="413"/>
    </location>
</feature>
<dbReference type="GO" id="GO:0006565">
    <property type="term" value="P:L-serine catabolic process"/>
    <property type="evidence" value="ECO:0007669"/>
    <property type="project" value="TreeGrafter"/>
</dbReference>
<comment type="cofactor">
    <cofactor evidence="1">
        <name>pyridoxal 5'-phosphate</name>
        <dbReference type="ChEBI" id="CHEBI:597326"/>
    </cofactor>
</comment>
<dbReference type="GO" id="GO:0004794">
    <property type="term" value="F:threonine deaminase activity"/>
    <property type="evidence" value="ECO:0007669"/>
    <property type="project" value="InterPro"/>
</dbReference>
<dbReference type="FunFam" id="3.40.50.1100:FF:000005">
    <property type="entry name" value="Threonine dehydratase catabolic"/>
    <property type="match status" value="1"/>
</dbReference>
<dbReference type="InterPro" id="IPR050147">
    <property type="entry name" value="Ser/Thr_Dehydratase"/>
</dbReference>
<dbReference type="AlphaFoldDB" id="A0A1D7U3F8"/>
<keyword evidence="8" id="KW-1185">Reference proteome</keyword>
<dbReference type="NCBIfam" id="NF005600">
    <property type="entry name" value="PRK07334.1"/>
    <property type="match status" value="1"/>
</dbReference>
<comment type="catalytic activity">
    <reaction evidence="5">
        <text>L-serine = pyruvate + NH4(+)</text>
        <dbReference type="Rhea" id="RHEA:19169"/>
        <dbReference type="ChEBI" id="CHEBI:15361"/>
        <dbReference type="ChEBI" id="CHEBI:28938"/>
        <dbReference type="ChEBI" id="CHEBI:33384"/>
        <dbReference type="EC" id="4.3.1.17"/>
    </reaction>
</comment>
<protein>
    <submittedName>
        <fullName evidence="7">Threonine ammonia-lyase</fullName>
    </submittedName>
</protein>
<evidence type="ECO:0000313" key="7">
    <source>
        <dbReference type="EMBL" id="AOO81895.1"/>
    </source>
</evidence>
<dbReference type="Gene3D" id="3.30.70.260">
    <property type="match status" value="1"/>
</dbReference>
<dbReference type="InterPro" id="IPR002912">
    <property type="entry name" value="ACT_dom"/>
</dbReference>
<dbReference type="GO" id="GO:0006567">
    <property type="term" value="P:L-threonine catabolic process"/>
    <property type="evidence" value="ECO:0007669"/>
    <property type="project" value="InterPro"/>
</dbReference>
<dbReference type="InterPro" id="IPR001926">
    <property type="entry name" value="TrpB-like_PALP"/>
</dbReference>
<evidence type="ECO:0000256" key="2">
    <source>
        <dbReference type="ARBA" id="ARBA00010869"/>
    </source>
</evidence>
<dbReference type="CDD" id="cd04886">
    <property type="entry name" value="ACT_ThrD-II-like"/>
    <property type="match status" value="1"/>
</dbReference>
<evidence type="ECO:0000313" key="8">
    <source>
        <dbReference type="Proteomes" id="UP000094969"/>
    </source>
</evidence>
<dbReference type="EMBL" id="CP017147">
    <property type="protein sequence ID" value="AOO81895.1"/>
    <property type="molecule type" value="Genomic_DNA"/>
</dbReference>
<dbReference type="InterPro" id="IPR045865">
    <property type="entry name" value="ACT-like_dom_sf"/>
</dbReference>
<sequence length="420" mass="44343">MTLQAKPNEPFAITPQDIEAAARRIEGHVLRTPLVPAPRLSELTGATILVKHENMQATASFKERGAVNKLLSLDEDETARGVIAMSAGNHAQAVAYHARRFGIPATIVMPETTPLVKVENTRSHGARVVLYGETLYESAQKARELANAEGLVFVHPYDDPAVMAGQGTIAQEMLDDDPDLDVLIIPLGGGGLMAGNAVAAKALKPEIELIGVEAALYPSFFNAVNAEDLAIGGATLAEGIAVKTVGVQTLPIVSSLVSDIVLVSEDLIERAVNAYACLQHTLAEGAGAAGLAAMLKEPQRYAGRKVGLVLCGGNIDTRLLAAIMVRELEREDRIVAFRLTTSDRPGLLGKVASLLGDQGANILEVSHGRLFLDVPAKGVSLDVTVETRGAAHSQAIEAMLRANGFAPHRVLPRGLAEPGR</sequence>
<dbReference type="KEGG" id="bvv:BHK69_16845"/>
<dbReference type="SUPFAM" id="SSF53686">
    <property type="entry name" value="Tryptophan synthase beta subunit-like PLP-dependent enzymes"/>
    <property type="match status" value="1"/>
</dbReference>
<dbReference type="STRING" id="1526658.BHK69_16845"/>
<keyword evidence="3" id="KW-0663">Pyridoxal phosphate</keyword>
<evidence type="ECO:0000256" key="5">
    <source>
        <dbReference type="ARBA" id="ARBA00049406"/>
    </source>
</evidence>
<dbReference type="PROSITE" id="PS51671">
    <property type="entry name" value="ACT"/>
    <property type="match status" value="1"/>
</dbReference>
<evidence type="ECO:0000256" key="3">
    <source>
        <dbReference type="ARBA" id="ARBA00022898"/>
    </source>
</evidence>
<dbReference type="InterPro" id="IPR036052">
    <property type="entry name" value="TrpB-like_PALP_sf"/>
</dbReference>
<comment type="similarity">
    <text evidence="2">Belongs to the serine/threonine dehydratase family.</text>
</comment>
<accession>A0A1D7U3F8</accession>
<dbReference type="PANTHER" id="PTHR48078:SF6">
    <property type="entry name" value="L-THREONINE DEHYDRATASE CATABOLIC TDCB"/>
    <property type="match status" value="1"/>
</dbReference>
<gene>
    <name evidence="7" type="ORF">BHK69_16845</name>
</gene>
<evidence type="ECO:0000256" key="1">
    <source>
        <dbReference type="ARBA" id="ARBA00001933"/>
    </source>
</evidence>
<dbReference type="GO" id="GO:0003941">
    <property type="term" value="F:L-serine ammonia-lyase activity"/>
    <property type="evidence" value="ECO:0007669"/>
    <property type="project" value="UniProtKB-EC"/>
</dbReference>
<dbReference type="Pfam" id="PF00291">
    <property type="entry name" value="PALP"/>
    <property type="match status" value="1"/>
</dbReference>